<dbReference type="SUPFAM" id="SSF56784">
    <property type="entry name" value="HAD-like"/>
    <property type="match status" value="1"/>
</dbReference>
<name>A0A7X8TTL4_9VIBR</name>
<protein>
    <submittedName>
        <fullName evidence="2">Beta-phosphoglucomutase family hydrolase</fullName>
    </submittedName>
</protein>
<dbReference type="Proteomes" id="UP000535589">
    <property type="component" value="Unassembled WGS sequence"/>
</dbReference>
<dbReference type="EMBL" id="JABAIK010000023">
    <property type="protein sequence ID" value="NLS14568.1"/>
    <property type="molecule type" value="Genomic_DNA"/>
</dbReference>
<dbReference type="Gene3D" id="1.10.150.240">
    <property type="entry name" value="Putative phosphatase, domain 2"/>
    <property type="match status" value="1"/>
</dbReference>
<proteinExistence type="inferred from homology"/>
<dbReference type="NCBIfam" id="TIGR01509">
    <property type="entry name" value="HAD-SF-IA-v3"/>
    <property type="match status" value="1"/>
</dbReference>
<sequence>MNDDFNGVALDFSRYQGLIFDMDGTLIDTMPAHLEAWSRTMEVFDIPCDKAWIHARGGMPSSKIVVEMNKHFSLDLDPQQVAQHKMATFSAMEDHGDCIRVTCELVRKYVGEKKLAVGTGSLRESAMKLLEKSQLLSFFDAVVTASDVTEHKPNPHTFLLAAEQLNLPSEQCAVFEDTELGLQAAHAAGMDCFMVEGETLVFHPYIK</sequence>
<keyword evidence="2" id="KW-0378">Hydrolase</keyword>
<reference evidence="2 3" key="1">
    <citation type="submission" date="2020-04" db="EMBL/GenBank/DDBJ databases">
        <title>Vibrio sp. SM6, a novel species isolated from seawater.</title>
        <authorList>
            <person name="Wang X."/>
        </authorList>
    </citation>
    <scope>NUCLEOTIDE SEQUENCE [LARGE SCALE GENOMIC DNA]</scope>
    <source>
        <strain evidence="2 3">SM6</strain>
    </source>
</reference>
<dbReference type="InterPro" id="IPR023198">
    <property type="entry name" value="PGP-like_dom2"/>
</dbReference>
<evidence type="ECO:0000256" key="1">
    <source>
        <dbReference type="ARBA" id="ARBA00006171"/>
    </source>
</evidence>
<dbReference type="InterPro" id="IPR023214">
    <property type="entry name" value="HAD_sf"/>
</dbReference>
<dbReference type="Pfam" id="PF13419">
    <property type="entry name" value="HAD_2"/>
    <property type="match status" value="1"/>
</dbReference>
<dbReference type="NCBIfam" id="TIGR02009">
    <property type="entry name" value="PGMB-YQAB-SF"/>
    <property type="match status" value="1"/>
</dbReference>
<accession>A0A7X8TTL4</accession>
<comment type="similarity">
    <text evidence="1">Belongs to the HAD-like hydrolase superfamily. CbbY/CbbZ/Gph/YieH family.</text>
</comment>
<dbReference type="InterPro" id="IPR010976">
    <property type="entry name" value="B-phosphoglucomutase_hydrolase"/>
</dbReference>
<dbReference type="AlphaFoldDB" id="A0A7X8TTL4"/>
<dbReference type="RefSeq" id="WP_168837662.1">
    <property type="nucleotide sequence ID" value="NZ_JABAIK010000023.1"/>
</dbReference>
<evidence type="ECO:0000313" key="3">
    <source>
        <dbReference type="Proteomes" id="UP000535589"/>
    </source>
</evidence>
<comment type="caution">
    <text evidence="2">The sequence shown here is derived from an EMBL/GenBank/DDBJ whole genome shotgun (WGS) entry which is preliminary data.</text>
</comment>
<evidence type="ECO:0000313" key="2">
    <source>
        <dbReference type="EMBL" id="NLS14568.1"/>
    </source>
</evidence>
<dbReference type="SFLD" id="SFLDS00003">
    <property type="entry name" value="Haloacid_Dehalogenase"/>
    <property type="match status" value="1"/>
</dbReference>
<dbReference type="InterPro" id="IPR006439">
    <property type="entry name" value="HAD-SF_hydro_IA"/>
</dbReference>
<dbReference type="InterPro" id="IPR036412">
    <property type="entry name" value="HAD-like_sf"/>
</dbReference>
<gene>
    <name evidence="2" type="ORF">HGP28_17035</name>
</gene>
<keyword evidence="3" id="KW-1185">Reference proteome</keyword>
<dbReference type="PANTHER" id="PTHR43481:SF4">
    <property type="entry name" value="GLYCEROL-1-PHOSPHATE PHOSPHOHYDROLASE 1-RELATED"/>
    <property type="match status" value="1"/>
</dbReference>
<organism evidence="2 3">
    <name type="scientific">Vibrio agarilyticus</name>
    <dbReference type="NCBI Taxonomy" id="2726741"/>
    <lineage>
        <taxon>Bacteria</taxon>
        <taxon>Pseudomonadati</taxon>
        <taxon>Pseudomonadota</taxon>
        <taxon>Gammaproteobacteria</taxon>
        <taxon>Vibrionales</taxon>
        <taxon>Vibrionaceae</taxon>
        <taxon>Vibrio</taxon>
    </lineage>
</organism>
<dbReference type="PANTHER" id="PTHR43481">
    <property type="entry name" value="FRUCTOSE-1-PHOSPHATE PHOSPHATASE"/>
    <property type="match status" value="1"/>
</dbReference>
<dbReference type="GO" id="GO:0050308">
    <property type="term" value="F:sugar-phosphatase activity"/>
    <property type="evidence" value="ECO:0007669"/>
    <property type="project" value="TreeGrafter"/>
</dbReference>
<dbReference type="CDD" id="cd07505">
    <property type="entry name" value="HAD_BPGM-like"/>
    <property type="match status" value="1"/>
</dbReference>
<dbReference type="SFLD" id="SFLDG01129">
    <property type="entry name" value="C1.5:_HAD__Beta-PGM__Phosphata"/>
    <property type="match status" value="1"/>
</dbReference>
<dbReference type="InterPro" id="IPR051806">
    <property type="entry name" value="HAD-like_SPP"/>
</dbReference>
<dbReference type="Gene3D" id="3.40.50.1000">
    <property type="entry name" value="HAD superfamily/HAD-like"/>
    <property type="match status" value="1"/>
</dbReference>
<dbReference type="InterPro" id="IPR041492">
    <property type="entry name" value="HAD_2"/>
</dbReference>